<name>A0A836BS53_9CHLO</name>
<sequence length="117" mass="12192">MTPLMAESIARARASSSSAGTAAGVAARRRRNTEAEPTQSTREGHGAAAGGPAHDSAALLDTTSLLDTQETMDSATVGEILGSVDHSHVLETQVLLSSFQWNLDELMATEGMVARNI</sequence>
<dbReference type="AlphaFoldDB" id="A0A836BS53"/>
<organism evidence="2 3">
    <name type="scientific">Edaphochlamys debaryana</name>
    <dbReference type="NCBI Taxonomy" id="47281"/>
    <lineage>
        <taxon>Eukaryota</taxon>
        <taxon>Viridiplantae</taxon>
        <taxon>Chlorophyta</taxon>
        <taxon>core chlorophytes</taxon>
        <taxon>Chlorophyceae</taxon>
        <taxon>CS clade</taxon>
        <taxon>Chlamydomonadales</taxon>
        <taxon>Chlamydomonadales incertae sedis</taxon>
        <taxon>Edaphochlamys</taxon>
    </lineage>
</organism>
<evidence type="ECO:0000256" key="1">
    <source>
        <dbReference type="SAM" id="MobiDB-lite"/>
    </source>
</evidence>
<feature type="region of interest" description="Disordered" evidence="1">
    <location>
        <begin position="1"/>
        <end position="58"/>
    </location>
</feature>
<comment type="caution">
    <text evidence="2">The sequence shown here is derived from an EMBL/GenBank/DDBJ whole genome shotgun (WGS) entry which is preliminary data.</text>
</comment>
<gene>
    <name evidence="2" type="ORF">HYH03_014234</name>
</gene>
<dbReference type="Proteomes" id="UP000612055">
    <property type="component" value="Unassembled WGS sequence"/>
</dbReference>
<evidence type="ECO:0000313" key="3">
    <source>
        <dbReference type="Proteomes" id="UP000612055"/>
    </source>
</evidence>
<evidence type="ECO:0000313" key="2">
    <source>
        <dbReference type="EMBL" id="KAG2487121.1"/>
    </source>
</evidence>
<dbReference type="EMBL" id="JAEHOE010000101">
    <property type="protein sequence ID" value="KAG2487121.1"/>
    <property type="molecule type" value="Genomic_DNA"/>
</dbReference>
<dbReference type="OrthoDB" id="549033at2759"/>
<feature type="compositionally biased region" description="Low complexity" evidence="1">
    <location>
        <begin position="1"/>
        <end position="26"/>
    </location>
</feature>
<reference evidence="2" key="1">
    <citation type="journal article" date="2020" name="bioRxiv">
        <title>Comparative genomics of Chlamydomonas.</title>
        <authorList>
            <person name="Craig R.J."/>
            <person name="Hasan A.R."/>
            <person name="Ness R.W."/>
            <person name="Keightley P.D."/>
        </authorList>
    </citation>
    <scope>NUCLEOTIDE SEQUENCE</scope>
    <source>
        <strain evidence="2">CCAP 11/70</strain>
    </source>
</reference>
<accession>A0A836BS53</accession>
<protein>
    <submittedName>
        <fullName evidence="2">Uncharacterized protein</fullName>
    </submittedName>
</protein>
<proteinExistence type="predicted"/>
<keyword evidence="3" id="KW-1185">Reference proteome</keyword>